<protein>
    <submittedName>
        <fullName evidence="1">Uncharacterized protein</fullName>
    </submittedName>
</protein>
<name>A0ACC4DXB3_PURLI</name>
<proteinExistence type="predicted"/>
<evidence type="ECO:0000313" key="2">
    <source>
        <dbReference type="Proteomes" id="UP001638806"/>
    </source>
</evidence>
<dbReference type="EMBL" id="JBGNUJ010000004">
    <property type="protein sequence ID" value="KAL3959975.1"/>
    <property type="molecule type" value="Genomic_DNA"/>
</dbReference>
<organism evidence="1 2">
    <name type="scientific">Purpureocillium lilacinum</name>
    <name type="common">Paecilomyces lilacinus</name>
    <dbReference type="NCBI Taxonomy" id="33203"/>
    <lineage>
        <taxon>Eukaryota</taxon>
        <taxon>Fungi</taxon>
        <taxon>Dikarya</taxon>
        <taxon>Ascomycota</taxon>
        <taxon>Pezizomycotina</taxon>
        <taxon>Sordariomycetes</taxon>
        <taxon>Hypocreomycetidae</taxon>
        <taxon>Hypocreales</taxon>
        <taxon>Ophiocordycipitaceae</taxon>
        <taxon>Purpureocillium</taxon>
    </lineage>
</organism>
<sequence length="231" mass="26057">MRMRRHYAKCARATNRVPVDGRKHQQDAQIRQWCRIEYDGWKEAPRADADFSSSCPVWVRVQFGSPRPPVTSRIGRSFDSNVEGGKRGISYVLAYFVRDTAISWANIAKPGSRDATMLLLQHGNTRPCCNNPLSSSSHVKRLPWRKADFFPQTQADLPGPAGHSGRDGCRDPFKFSSCKPRSLLHRRPLAADASRHDSIQLRAPSWPMPILDTRGASPGLHGMVQMLELRR</sequence>
<reference evidence="1" key="1">
    <citation type="submission" date="2024-12" db="EMBL/GenBank/DDBJ databases">
        <title>Comparative genomics and development of molecular markers within Purpureocillium lilacinum and among Purpureocillium species.</title>
        <authorList>
            <person name="Yeh Z.-Y."/>
            <person name="Ni N.-T."/>
            <person name="Lo P.-H."/>
            <person name="Mushyakhwo K."/>
            <person name="Lin C.-F."/>
            <person name="Nai Y.-S."/>
        </authorList>
    </citation>
    <scope>NUCLEOTIDE SEQUENCE</scope>
    <source>
        <strain evidence="1">NCHU-NPUST-175</strain>
    </source>
</reference>
<gene>
    <name evidence="1" type="ORF">ACCO45_005092</name>
</gene>
<keyword evidence="2" id="KW-1185">Reference proteome</keyword>
<dbReference type="Proteomes" id="UP001638806">
    <property type="component" value="Unassembled WGS sequence"/>
</dbReference>
<accession>A0ACC4DXB3</accession>
<comment type="caution">
    <text evidence="1">The sequence shown here is derived from an EMBL/GenBank/DDBJ whole genome shotgun (WGS) entry which is preliminary data.</text>
</comment>
<evidence type="ECO:0000313" key="1">
    <source>
        <dbReference type="EMBL" id="KAL3959975.1"/>
    </source>
</evidence>